<dbReference type="Proteomes" id="UP000277294">
    <property type="component" value="Unassembled WGS sequence"/>
</dbReference>
<evidence type="ECO:0000259" key="9">
    <source>
        <dbReference type="Pfam" id="PF13515"/>
    </source>
</evidence>
<accession>A0A3P4B959</accession>
<reference evidence="10 11" key="1">
    <citation type="submission" date="2018-10" db="EMBL/GenBank/DDBJ databases">
        <authorList>
            <person name="Criscuolo A."/>
        </authorList>
    </citation>
    <scope>NUCLEOTIDE SEQUENCE [LARGE SCALE GENOMIC DNA]</scope>
    <source>
        <strain evidence="10">DnA1</strain>
    </source>
</reference>
<sequence>MDYSTKNIKKFIYSQYFYMGVRQALGVLMPAILILGIFHHAALGLAATFGAMCVAIVDQPGPYRHRRNEMLGCTLLGTIAAGVTALATPYPFVLWAAVIAQCFVFSLLTVFGRKGALISFGCLLLMTMTMHDTMDARGAVVHTAAALGGGLWYTAFSLLVNRLLWYRQEQQAIAVCVFASAEYLEVKARFYDPDIDIDDNYGQLIVKQAAVAEQQEAARDVVLRELPRSADLARDRHRVILFNLFIDIVDLHETMVAVHTDYVQIRRVFKDSDLLVFFRDMLHKLSQDTESVGLAVTQGEPSRSRISVKAEIRAIEYEIELLKQQGFPQAEPEAYAALISTFRRARNAAYIVERLHRHTDLANVDEPSSLQIDASLQRFLSRQDFKLGRLTSNLRLGSPYFRHALRVTLAAAIGMTVSSEWLMPHHIVHSYWILLTILVIMKPGFSLSWQRNFQRLGGTLIGCALVLALLFFVHNKFVLLAAMFVAVVMANSLVLLYYVGSSAFNTAFVLLSFHFLAPGSLLVVGERVLDTLIGSIIALACSYVLPYWEYRFLRPLLRHAIDANRSYLEASRRLLGASVDNVDMKLGDVDYRIARKNVHIAFGNFTNSFYRMMLEPKSKQRSAAQLNSLVIQLHDLSAQIGAAAPLVAALPALPPALGTAFETLDRQLRSAAARRPAPEDEAEQAKRLSRELDAAVADAQARPEPAEAERALLLQQLVYQVKQMLKTAVLVRATACELA</sequence>
<comment type="subcellular location">
    <subcellularLocation>
        <location evidence="1">Cell membrane</location>
        <topology evidence="1">Multi-pass membrane protein</topology>
    </subcellularLocation>
</comment>
<dbReference type="PANTHER" id="PTHR30509:SF9">
    <property type="entry name" value="MULTIDRUG RESISTANCE PROTEIN MDTO"/>
    <property type="match status" value="1"/>
</dbReference>
<evidence type="ECO:0000256" key="5">
    <source>
        <dbReference type="ARBA" id="ARBA00023136"/>
    </source>
</evidence>
<dbReference type="GO" id="GO:0005886">
    <property type="term" value="C:plasma membrane"/>
    <property type="evidence" value="ECO:0007669"/>
    <property type="project" value="UniProtKB-SubCell"/>
</dbReference>
<evidence type="ECO:0000259" key="8">
    <source>
        <dbReference type="Pfam" id="PF12805"/>
    </source>
</evidence>
<dbReference type="InterPro" id="IPR049453">
    <property type="entry name" value="Memb_transporter_dom"/>
</dbReference>
<feature type="transmembrane region" description="Helical" evidence="7">
    <location>
        <begin position="140"/>
        <end position="160"/>
    </location>
</feature>
<feature type="transmembrane region" description="Helical" evidence="7">
    <location>
        <begin position="456"/>
        <end position="473"/>
    </location>
</feature>
<dbReference type="RefSeq" id="WP_124082059.1">
    <property type="nucleotide sequence ID" value="NZ_UWPJ01000040.1"/>
</dbReference>
<keyword evidence="4 7" id="KW-1133">Transmembrane helix</keyword>
<feature type="transmembrane region" description="Helical" evidence="7">
    <location>
        <begin position="429"/>
        <end position="449"/>
    </location>
</feature>
<keyword evidence="2" id="KW-1003">Cell membrane</keyword>
<feature type="transmembrane region" description="Helical" evidence="7">
    <location>
        <begin position="479"/>
        <end position="499"/>
    </location>
</feature>
<dbReference type="EMBL" id="UWPJ01000040">
    <property type="protein sequence ID" value="VCU72511.1"/>
    <property type="molecule type" value="Genomic_DNA"/>
</dbReference>
<dbReference type="PANTHER" id="PTHR30509">
    <property type="entry name" value="P-HYDROXYBENZOIC ACID EFFLUX PUMP SUBUNIT-RELATED"/>
    <property type="match status" value="1"/>
</dbReference>
<keyword evidence="5 7" id="KW-0472">Membrane</keyword>
<protein>
    <submittedName>
        <fullName evidence="10">Inner membrane protein YccS</fullName>
    </submittedName>
</protein>
<name>A0A3P4B959_9BURK</name>
<evidence type="ECO:0000313" key="10">
    <source>
        <dbReference type="EMBL" id="VCU72511.1"/>
    </source>
</evidence>
<proteinExistence type="inferred from homology"/>
<evidence type="ECO:0000313" key="11">
    <source>
        <dbReference type="Proteomes" id="UP000277294"/>
    </source>
</evidence>
<dbReference type="Pfam" id="PF13515">
    <property type="entry name" value="FUSC_2"/>
    <property type="match status" value="1"/>
</dbReference>
<feature type="transmembrane region" description="Helical" evidence="7">
    <location>
        <begin position="27"/>
        <end position="57"/>
    </location>
</feature>
<feature type="domain" description="Integral membrane protein YccS N-terminal" evidence="8">
    <location>
        <begin position="70"/>
        <end position="347"/>
    </location>
</feature>
<feature type="transmembrane region" description="Helical" evidence="7">
    <location>
        <begin position="506"/>
        <end position="525"/>
    </location>
</feature>
<keyword evidence="11" id="KW-1185">Reference proteome</keyword>
<feature type="transmembrane region" description="Helical" evidence="7">
    <location>
        <begin position="531"/>
        <end position="548"/>
    </location>
</feature>
<feature type="transmembrane region" description="Helical" evidence="7">
    <location>
        <begin position="404"/>
        <end position="423"/>
    </location>
</feature>
<dbReference type="Pfam" id="PF12805">
    <property type="entry name" value="FUSC-like"/>
    <property type="match status" value="1"/>
</dbReference>
<dbReference type="AlphaFoldDB" id="A0A3P4B959"/>
<evidence type="ECO:0000256" key="1">
    <source>
        <dbReference type="ARBA" id="ARBA00004651"/>
    </source>
</evidence>
<evidence type="ECO:0000256" key="6">
    <source>
        <dbReference type="ARBA" id="ARBA00043993"/>
    </source>
</evidence>
<evidence type="ECO:0000256" key="4">
    <source>
        <dbReference type="ARBA" id="ARBA00022989"/>
    </source>
</evidence>
<evidence type="ECO:0000256" key="3">
    <source>
        <dbReference type="ARBA" id="ARBA00022692"/>
    </source>
</evidence>
<dbReference type="OrthoDB" id="8670769at2"/>
<gene>
    <name evidence="10" type="primary">yccS_3</name>
    <name evidence="10" type="ORF">PIGHUM_04612</name>
</gene>
<keyword evidence="3 7" id="KW-0812">Transmembrane</keyword>
<feature type="domain" description="Integral membrane bound transporter" evidence="9">
    <location>
        <begin position="424"/>
        <end position="541"/>
    </location>
</feature>
<organism evidence="10 11">
    <name type="scientific">Pigmentiphaga humi</name>
    <dbReference type="NCBI Taxonomy" id="2478468"/>
    <lineage>
        <taxon>Bacteria</taxon>
        <taxon>Pseudomonadati</taxon>
        <taxon>Pseudomonadota</taxon>
        <taxon>Betaproteobacteria</taxon>
        <taxon>Burkholderiales</taxon>
        <taxon>Alcaligenaceae</taxon>
        <taxon>Pigmentiphaga</taxon>
    </lineage>
</organism>
<evidence type="ECO:0000256" key="7">
    <source>
        <dbReference type="SAM" id="Phobius"/>
    </source>
</evidence>
<comment type="similarity">
    <text evidence="6">Belongs to the YccS/YhfK family.</text>
</comment>
<dbReference type="InterPro" id="IPR032692">
    <property type="entry name" value="YccS_N"/>
</dbReference>
<feature type="transmembrane region" description="Helical" evidence="7">
    <location>
        <begin position="116"/>
        <end position="134"/>
    </location>
</feature>
<evidence type="ECO:0000256" key="2">
    <source>
        <dbReference type="ARBA" id="ARBA00022475"/>
    </source>
</evidence>